<dbReference type="AlphaFoldDB" id="A0A6V7PSC5"/>
<sequence>MAEVLGPIGQRDWTICGTTTSAPIIKYSEDHYLGGATTPSVNRLEAQLLRDDTPHLLVMSRREGSNFAILGRRLGLPDENEAEIPFLPISLRRLDGSPNRLHQRVKLHSK</sequence>
<evidence type="ECO:0000313" key="1">
    <source>
        <dbReference type="EMBL" id="CAD1833613.1"/>
    </source>
</evidence>
<name>A0A6V7PSC5_ANACO</name>
<proteinExistence type="predicted"/>
<accession>A0A6V7PSC5</accession>
<reference evidence="1" key="1">
    <citation type="submission" date="2020-07" db="EMBL/GenBank/DDBJ databases">
        <authorList>
            <person name="Lin J."/>
        </authorList>
    </citation>
    <scope>NUCLEOTIDE SEQUENCE</scope>
</reference>
<protein>
    <submittedName>
        <fullName evidence="1">Uncharacterized protein</fullName>
    </submittedName>
</protein>
<dbReference type="EMBL" id="LR862151">
    <property type="protein sequence ID" value="CAD1833613.1"/>
    <property type="molecule type" value="Genomic_DNA"/>
</dbReference>
<gene>
    <name evidence="1" type="ORF">CB5_LOCUS16824</name>
</gene>
<organism evidence="1">
    <name type="scientific">Ananas comosus var. bracteatus</name>
    <name type="common">red pineapple</name>
    <dbReference type="NCBI Taxonomy" id="296719"/>
    <lineage>
        <taxon>Eukaryota</taxon>
        <taxon>Viridiplantae</taxon>
        <taxon>Streptophyta</taxon>
        <taxon>Embryophyta</taxon>
        <taxon>Tracheophyta</taxon>
        <taxon>Spermatophyta</taxon>
        <taxon>Magnoliopsida</taxon>
        <taxon>Liliopsida</taxon>
        <taxon>Poales</taxon>
        <taxon>Bromeliaceae</taxon>
        <taxon>Bromelioideae</taxon>
        <taxon>Ananas</taxon>
    </lineage>
</organism>